<dbReference type="PANTHER" id="PTHR11795:SF451">
    <property type="entry name" value="ABC TRANSPORTER PERMEASE PROTEIN"/>
    <property type="match status" value="1"/>
</dbReference>
<keyword evidence="4 9" id="KW-0812">Transmembrane</keyword>
<proteinExistence type="inferred from homology"/>
<keyword evidence="5" id="KW-0029">Amino-acid transport</keyword>
<evidence type="ECO:0000256" key="8">
    <source>
        <dbReference type="ARBA" id="ARBA00037998"/>
    </source>
</evidence>
<keyword evidence="6 9" id="KW-1133">Transmembrane helix</keyword>
<evidence type="ECO:0000256" key="5">
    <source>
        <dbReference type="ARBA" id="ARBA00022970"/>
    </source>
</evidence>
<dbReference type="InterPro" id="IPR052157">
    <property type="entry name" value="BCAA_transport_permease"/>
</dbReference>
<evidence type="ECO:0000256" key="4">
    <source>
        <dbReference type="ARBA" id="ARBA00022692"/>
    </source>
</evidence>
<feature type="transmembrane region" description="Helical" evidence="9">
    <location>
        <begin position="43"/>
        <end position="63"/>
    </location>
</feature>
<protein>
    <submittedName>
        <fullName evidence="10">Branched-chain amino acid ABC transporter permease</fullName>
    </submittedName>
</protein>
<gene>
    <name evidence="10" type="ORF">WG622_18305</name>
</gene>
<accession>A0ABU8QLD7</accession>
<evidence type="ECO:0000256" key="6">
    <source>
        <dbReference type="ARBA" id="ARBA00022989"/>
    </source>
</evidence>
<keyword evidence="11" id="KW-1185">Reference proteome</keyword>
<comment type="caution">
    <text evidence="10">The sequence shown here is derived from an EMBL/GenBank/DDBJ whole genome shotgun (WGS) entry which is preliminary data.</text>
</comment>
<feature type="transmembrane region" description="Helical" evidence="9">
    <location>
        <begin position="6"/>
        <end position="31"/>
    </location>
</feature>
<dbReference type="Proteomes" id="UP001368270">
    <property type="component" value="Unassembled WGS sequence"/>
</dbReference>
<name>A0ABU8QLD7_9RHOB</name>
<feature type="transmembrane region" description="Helical" evidence="9">
    <location>
        <begin position="95"/>
        <end position="116"/>
    </location>
</feature>
<evidence type="ECO:0000256" key="9">
    <source>
        <dbReference type="SAM" id="Phobius"/>
    </source>
</evidence>
<evidence type="ECO:0000256" key="2">
    <source>
        <dbReference type="ARBA" id="ARBA00022448"/>
    </source>
</evidence>
<dbReference type="PANTHER" id="PTHR11795">
    <property type="entry name" value="BRANCHED-CHAIN AMINO ACID TRANSPORT SYSTEM PERMEASE PROTEIN LIVH"/>
    <property type="match status" value="1"/>
</dbReference>
<dbReference type="EMBL" id="JBBGAZ010000019">
    <property type="protein sequence ID" value="MEJ5220213.1"/>
    <property type="molecule type" value="Genomic_DNA"/>
</dbReference>
<feature type="transmembrane region" description="Helical" evidence="9">
    <location>
        <begin position="69"/>
        <end position="88"/>
    </location>
</feature>
<evidence type="ECO:0000256" key="3">
    <source>
        <dbReference type="ARBA" id="ARBA00022475"/>
    </source>
</evidence>
<dbReference type="CDD" id="cd06582">
    <property type="entry name" value="TM_PBP1_LivH_like"/>
    <property type="match status" value="1"/>
</dbReference>
<reference evidence="10 11" key="1">
    <citation type="submission" date="2024-03" db="EMBL/GenBank/DDBJ databases">
        <title>Cognatishimia coralii sp. nov., a marine bacterium isolated from coral surrounding seawater.</title>
        <authorList>
            <person name="Liu X."/>
            <person name="Liu S."/>
            <person name="Sun H."/>
            <person name="Zhang Y."/>
        </authorList>
    </citation>
    <scope>NUCLEOTIDE SEQUENCE [LARGE SCALE GENOMIC DNA]</scope>
    <source>
        <strain evidence="10 11">D5M38</strain>
    </source>
</reference>
<keyword evidence="7 9" id="KW-0472">Membrane</keyword>
<feature type="transmembrane region" description="Helical" evidence="9">
    <location>
        <begin position="188"/>
        <end position="213"/>
    </location>
</feature>
<evidence type="ECO:0000313" key="11">
    <source>
        <dbReference type="Proteomes" id="UP001368270"/>
    </source>
</evidence>
<evidence type="ECO:0000256" key="1">
    <source>
        <dbReference type="ARBA" id="ARBA00004651"/>
    </source>
</evidence>
<evidence type="ECO:0000313" key="10">
    <source>
        <dbReference type="EMBL" id="MEJ5220213.1"/>
    </source>
</evidence>
<comment type="similarity">
    <text evidence="8">Belongs to the binding-protein-dependent transport system permease family. LivHM subfamily.</text>
</comment>
<dbReference type="RefSeq" id="WP_274576836.1">
    <property type="nucleotide sequence ID" value="NZ_JBBGAZ010000019.1"/>
</dbReference>
<keyword evidence="3" id="KW-1003">Cell membrane</keyword>
<feature type="transmembrane region" description="Helical" evidence="9">
    <location>
        <begin position="136"/>
        <end position="159"/>
    </location>
</feature>
<evidence type="ECO:0000256" key="7">
    <source>
        <dbReference type="ARBA" id="ARBA00023136"/>
    </source>
</evidence>
<keyword evidence="2" id="KW-0813">Transport</keyword>
<feature type="transmembrane region" description="Helical" evidence="9">
    <location>
        <begin position="225"/>
        <end position="249"/>
    </location>
</feature>
<organism evidence="10 11">
    <name type="scientific">Cognatishimia coralii</name>
    <dbReference type="NCBI Taxonomy" id="3083254"/>
    <lineage>
        <taxon>Bacteria</taxon>
        <taxon>Pseudomonadati</taxon>
        <taxon>Pseudomonadota</taxon>
        <taxon>Alphaproteobacteria</taxon>
        <taxon>Rhodobacterales</taxon>
        <taxon>Paracoccaceae</taxon>
        <taxon>Cognatishimia</taxon>
    </lineage>
</organism>
<sequence>MNYLIALIAAGLATGAIYGLVAIGFAIIYKATGIINFAQGEMVMLNAYLGLSIATFSGVGFWALVPLVILASILVGLAVEFLLVRPMLGEPAISIVMMTVGLAVCLRSLVILIWGAEPQVLPVHPAEDVVQILGARLYSTQILAIVCLALVVVGFFVFYRHTRAGLAMRASSSNETVALLMGIDVRRIYALAWGLASVTGGLAGLLVATIYELGPDMFAFGLRSFPAVILGGLDSAIGAAVGGAIIGVLENLGEGYIGRGLKEIVGFVVILMVLMVRPYGMFGTRDVERV</sequence>
<dbReference type="Pfam" id="PF02653">
    <property type="entry name" value="BPD_transp_2"/>
    <property type="match status" value="1"/>
</dbReference>
<dbReference type="InterPro" id="IPR001851">
    <property type="entry name" value="ABC_transp_permease"/>
</dbReference>
<comment type="subcellular location">
    <subcellularLocation>
        <location evidence="1">Cell membrane</location>
        <topology evidence="1">Multi-pass membrane protein</topology>
    </subcellularLocation>
</comment>
<feature type="transmembrane region" description="Helical" evidence="9">
    <location>
        <begin position="261"/>
        <end position="280"/>
    </location>
</feature>